<comment type="caution">
    <text evidence="3">The sequence shown here is derived from an EMBL/GenBank/DDBJ whole genome shotgun (WGS) entry which is preliminary data.</text>
</comment>
<evidence type="ECO:0000256" key="1">
    <source>
        <dbReference type="SAM" id="Phobius"/>
    </source>
</evidence>
<dbReference type="EMBL" id="JASGBH010000002">
    <property type="protein sequence ID" value="MDI9232885.1"/>
    <property type="molecule type" value="Genomic_DNA"/>
</dbReference>
<keyword evidence="1" id="KW-1133">Transmembrane helix</keyword>
<dbReference type="RefSeq" id="WP_283223290.1">
    <property type="nucleotide sequence ID" value="NZ_JASGBH010000002.1"/>
</dbReference>
<sequence length="144" mass="15157">MHPLHMAIRRQAQQGAAAVEFALILPILLLVFFGMIELSLALYDKAILTNASREGARAGIVLSSPKLTDAQIRTVVLNYTNGALISLGSTTAPTVTIEQSTPASFPNPLRVTVSYTYKGLGVGTMLGALGAPIVLTSSTSMVNE</sequence>
<evidence type="ECO:0000259" key="2">
    <source>
        <dbReference type="Pfam" id="PF07811"/>
    </source>
</evidence>
<dbReference type="Proteomes" id="UP001431902">
    <property type="component" value="Unassembled WGS sequence"/>
</dbReference>
<name>A0ABT6X445_9BURK</name>
<reference evidence="3" key="1">
    <citation type="submission" date="2023-05" db="EMBL/GenBank/DDBJ databases">
        <title>Limnohabitans sp. strain HM2-2 Genome sequencing and assembly.</title>
        <authorList>
            <person name="Jung Y."/>
        </authorList>
    </citation>
    <scope>NUCLEOTIDE SEQUENCE</scope>
    <source>
        <strain evidence="3">HM2-2</strain>
    </source>
</reference>
<gene>
    <name evidence="3" type="ORF">QLQ16_03450</name>
</gene>
<evidence type="ECO:0000313" key="3">
    <source>
        <dbReference type="EMBL" id="MDI9232885.1"/>
    </source>
</evidence>
<feature type="domain" description="TadE-like" evidence="2">
    <location>
        <begin position="15"/>
        <end position="57"/>
    </location>
</feature>
<feature type="transmembrane region" description="Helical" evidence="1">
    <location>
        <begin position="21"/>
        <end position="43"/>
    </location>
</feature>
<dbReference type="Pfam" id="PF07811">
    <property type="entry name" value="TadE"/>
    <property type="match status" value="1"/>
</dbReference>
<keyword evidence="1" id="KW-0472">Membrane</keyword>
<organism evidence="3 4">
    <name type="scientific">Limnohabitans lacus</name>
    <dbReference type="NCBI Taxonomy" id="3045173"/>
    <lineage>
        <taxon>Bacteria</taxon>
        <taxon>Pseudomonadati</taxon>
        <taxon>Pseudomonadota</taxon>
        <taxon>Betaproteobacteria</taxon>
        <taxon>Burkholderiales</taxon>
        <taxon>Comamonadaceae</taxon>
        <taxon>Limnohabitans</taxon>
    </lineage>
</organism>
<keyword evidence="4" id="KW-1185">Reference proteome</keyword>
<accession>A0ABT6X445</accession>
<dbReference type="InterPro" id="IPR012495">
    <property type="entry name" value="TadE-like_dom"/>
</dbReference>
<protein>
    <submittedName>
        <fullName evidence="3">TadE/TadG family type IV pilus assembly protein</fullName>
    </submittedName>
</protein>
<keyword evidence="1" id="KW-0812">Transmembrane</keyword>
<proteinExistence type="predicted"/>
<evidence type="ECO:0000313" key="4">
    <source>
        <dbReference type="Proteomes" id="UP001431902"/>
    </source>
</evidence>